<reference evidence="3" key="1">
    <citation type="journal article" date="2015" name="Nature">
        <title>Complex archaea that bridge the gap between prokaryotes and eukaryotes.</title>
        <authorList>
            <person name="Spang A."/>
            <person name="Saw J.H."/>
            <person name="Jorgensen S.L."/>
            <person name="Zaremba-Niedzwiedzka K."/>
            <person name="Martijn J."/>
            <person name="Lind A.E."/>
            <person name="van Eijk R."/>
            <person name="Schleper C."/>
            <person name="Guy L."/>
            <person name="Ettema T.J."/>
        </authorList>
    </citation>
    <scope>NUCLEOTIDE SEQUENCE</scope>
</reference>
<feature type="non-terminal residue" evidence="3">
    <location>
        <position position="1"/>
    </location>
</feature>
<dbReference type="PANTHER" id="PTHR43522">
    <property type="entry name" value="TRANSKETOLASE"/>
    <property type="match status" value="1"/>
</dbReference>
<dbReference type="PANTHER" id="PTHR43522:SF2">
    <property type="entry name" value="TRANSKETOLASE 1-RELATED"/>
    <property type="match status" value="1"/>
</dbReference>
<dbReference type="InterPro" id="IPR005474">
    <property type="entry name" value="Transketolase_N"/>
</dbReference>
<dbReference type="GO" id="GO:0004802">
    <property type="term" value="F:transketolase activity"/>
    <property type="evidence" value="ECO:0007669"/>
    <property type="project" value="UniProtKB-EC"/>
</dbReference>
<dbReference type="Pfam" id="PF00456">
    <property type="entry name" value="Transketolase_N"/>
    <property type="match status" value="1"/>
</dbReference>
<dbReference type="SMART" id="SM00861">
    <property type="entry name" value="Transket_pyr"/>
    <property type="match status" value="1"/>
</dbReference>
<name>A0A0F8X2S9_9ZZZZ</name>
<organism evidence="3">
    <name type="scientific">marine sediment metagenome</name>
    <dbReference type="NCBI Taxonomy" id="412755"/>
    <lineage>
        <taxon>unclassified sequences</taxon>
        <taxon>metagenomes</taxon>
        <taxon>ecological metagenomes</taxon>
    </lineage>
</organism>
<dbReference type="GO" id="GO:0006098">
    <property type="term" value="P:pentose-phosphate shunt"/>
    <property type="evidence" value="ECO:0007669"/>
    <property type="project" value="TreeGrafter"/>
</dbReference>
<dbReference type="InterPro" id="IPR033247">
    <property type="entry name" value="Transketolase_fam"/>
</dbReference>
<protein>
    <recommendedName>
        <fullName evidence="2">Transketolase-like pyrimidine-binding domain-containing protein</fullName>
    </recommendedName>
</protein>
<dbReference type="InterPro" id="IPR029061">
    <property type="entry name" value="THDP-binding"/>
</dbReference>
<dbReference type="SUPFAM" id="SSF52518">
    <property type="entry name" value="Thiamin diphosphate-binding fold (THDP-binding)"/>
    <property type="match status" value="2"/>
</dbReference>
<accession>A0A0F8X2S9</accession>
<dbReference type="AlphaFoldDB" id="A0A0F8X2S9"/>
<gene>
    <name evidence="3" type="ORF">LCGC14_2994900</name>
</gene>
<evidence type="ECO:0000313" key="3">
    <source>
        <dbReference type="EMBL" id="KKK63377.1"/>
    </source>
</evidence>
<sequence>HYIYGIASDGVLMEGVSHEAASLAGHLGLGKVIYLYDDNQITIEGSTDIAFTENRLARFEAYGWHVQKVDDGNDLNAIEKTIGEAQKKIGKPSFIAVRTHIGYGSPTKQDTSAAHGAPLGPEEIQRTRKNLGWPADSAFFIPDEACDQFRKAKEKGEKLEQKWLETLSDYEKAYPEQAKEWHRFVNRNLPEGWDSDIPVFPPDSKGSATRISSGNILNAIAPKIPSLIGGSADLAPSTKTLIDGEDDFQSTHFEGRNLRFGVREHAMGAIMNGMAIHGGLIPYGATFLVFSDYMRPAIRLAAKEVLIDAHLGAANDIAWGSWSQKEKAVAKWSQRAAAFAEELIANDGGTEELRFRVATRSLAAFV</sequence>
<dbReference type="Gene3D" id="3.40.50.970">
    <property type="match status" value="2"/>
</dbReference>
<dbReference type="InterPro" id="IPR005475">
    <property type="entry name" value="Transketolase-like_Pyr-bd"/>
</dbReference>
<comment type="catalytic activity">
    <reaction evidence="1">
        <text>D-sedoheptulose 7-phosphate + D-glyceraldehyde 3-phosphate = aldehydo-D-ribose 5-phosphate + D-xylulose 5-phosphate</text>
        <dbReference type="Rhea" id="RHEA:10508"/>
        <dbReference type="ChEBI" id="CHEBI:57483"/>
        <dbReference type="ChEBI" id="CHEBI:57737"/>
        <dbReference type="ChEBI" id="CHEBI:58273"/>
        <dbReference type="ChEBI" id="CHEBI:59776"/>
        <dbReference type="EC" id="2.2.1.1"/>
    </reaction>
</comment>
<feature type="domain" description="Transketolase-like pyrimidine-binding" evidence="2">
    <location>
        <begin position="207"/>
        <end position="361"/>
    </location>
</feature>
<dbReference type="Pfam" id="PF02779">
    <property type="entry name" value="Transket_pyr"/>
    <property type="match status" value="1"/>
</dbReference>
<dbReference type="EMBL" id="LAZR01061543">
    <property type="protein sequence ID" value="KKK63377.1"/>
    <property type="molecule type" value="Genomic_DNA"/>
</dbReference>
<evidence type="ECO:0000256" key="1">
    <source>
        <dbReference type="ARBA" id="ARBA00049473"/>
    </source>
</evidence>
<dbReference type="CDD" id="cd07033">
    <property type="entry name" value="TPP_PYR_DXS_TK_like"/>
    <property type="match status" value="1"/>
</dbReference>
<proteinExistence type="predicted"/>
<feature type="non-terminal residue" evidence="3">
    <location>
        <position position="366"/>
    </location>
</feature>
<dbReference type="GO" id="GO:0005829">
    <property type="term" value="C:cytosol"/>
    <property type="evidence" value="ECO:0007669"/>
    <property type="project" value="TreeGrafter"/>
</dbReference>
<comment type="caution">
    <text evidence="3">The sequence shown here is derived from an EMBL/GenBank/DDBJ whole genome shotgun (WGS) entry which is preliminary data.</text>
</comment>
<evidence type="ECO:0000259" key="2">
    <source>
        <dbReference type="SMART" id="SM00861"/>
    </source>
</evidence>